<dbReference type="PANTHER" id="PTHR43311:SF2">
    <property type="entry name" value="GLUTAMATE--TRNA LIGASE, MITOCHONDRIAL-RELATED"/>
    <property type="match status" value="1"/>
</dbReference>
<feature type="domain" description="Glutamyl/glutaminyl-tRNA synthetase class Ib catalytic" evidence="5">
    <location>
        <begin position="1"/>
        <end position="139"/>
    </location>
</feature>
<accession>T1C2X9</accession>
<comment type="caution">
    <text evidence="6">The sequence shown here is derived from an EMBL/GenBank/DDBJ whole genome shotgun (WGS) entry which is preliminary data.</text>
</comment>
<evidence type="ECO:0000256" key="4">
    <source>
        <dbReference type="ARBA" id="ARBA00023146"/>
    </source>
</evidence>
<evidence type="ECO:0000259" key="5">
    <source>
        <dbReference type="Pfam" id="PF00749"/>
    </source>
</evidence>
<name>T1C2X9_9ZZZZ</name>
<organism evidence="6">
    <name type="scientific">mine drainage metagenome</name>
    <dbReference type="NCBI Taxonomy" id="410659"/>
    <lineage>
        <taxon>unclassified sequences</taxon>
        <taxon>metagenomes</taxon>
        <taxon>ecological metagenomes</taxon>
    </lineage>
</organism>
<evidence type="ECO:0000256" key="1">
    <source>
        <dbReference type="ARBA" id="ARBA00022598"/>
    </source>
</evidence>
<dbReference type="EMBL" id="AUZX01007205">
    <property type="protein sequence ID" value="EQD60475.1"/>
    <property type="molecule type" value="Genomic_DNA"/>
</dbReference>
<evidence type="ECO:0000256" key="3">
    <source>
        <dbReference type="ARBA" id="ARBA00022840"/>
    </source>
</evidence>
<keyword evidence="4 6" id="KW-0030">Aminoacyl-tRNA synthetase</keyword>
<dbReference type="GO" id="GO:0005829">
    <property type="term" value="C:cytosol"/>
    <property type="evidence" value="ECO:0007669"/>
    <property type="project" value="TreeGrafter"/>
</dbReference>
<evidence type="ECO:0000313" key="6">
    <source>
        <dbReference type="EMBL" id="EQD60475.1"/>
    </source>
</evidence>
<reference evidence="6" key="2">
    <citation type="journal article" date="2014" name="ISME J.">
        <title>Microbial stratification in low pH oxic and suboxic macroscopic growths along an acid mine drainage.</title>
        <authorList>
            <person name="Mendez-Garcia C."/>
            <person name="Mesa V."/>
            <person name="Sprenger R.R."/>
            <person name="Richter M."/>
            <person name="Diez M.S."/>
            <person name="Solano J."/>
            <person name="Bargiela R."/>
            <person name="Golyshina O.V."/>
            <person name="Manteca A."/>
            <person name="Ramos J.L."/>
            <person name="Gallego J.R."/>
            <person name="Llorente I."/>
            <person name="Martins Dos Santos V.A."/>
            <person name="Jensen O.N."/>
            <person name="Pelaez A.I."/>
            <person name="Sanchez J."/>
            <person name="Ferrer M."/>
        </authorList>
    </citation>
    <scope>NUCLEOTIDE SEQUENCE</scope>
</reference>
<dbReference type="InterPro" id="IPR049940">
    <property type="entry name" value="GluQ/Sye"/>
</dbReference>
<dbReference type="GO" id="GO:0004818">
    <property type="term" value="F:glutamate-tRNA ligase activity"/>
    <property type="evidence" value="ECO:0007669"/>
    <property type="project" value="UniProtKB-EC"/>
</dbReference>
<sequence>MLLRIEDTDRERSTEAAIAAILDGMRWLDLTWDEGPVFQTSRLDRYRDLALDLIARGHAYRCVCTPDELEERRKDAQAKGLPPRYDGRCRDRKISADTPHVVRFRNIPDQIVAFDDLIRGPLSFDSGLLDDLVILRTDGIAYL</sequence>
<dbReference type="SUPFAM" id="SSF52374">
    <property type="entry name" value="Nucleotidylyl transferase"/>
    <property type="match status" value="1"/>
</dbReference>
<dbReference type="Gene3D" id="3.40.50.620">
    <property type="entry name" value="HUPs"/>
    <property type="match status" value="1"/>
</dbReference>
<dbReference type="Pfam" id="PF00749">
    <property type="entry name" value="tRNA-synt_1c"/>
    <property type="match status" value="1"/>
</dbReference>
<dbReference type="EC" id="6.1.1.17" evidence="6"/>
<protein>
    <submittedName>
        <fullName evidence="6">Glutamyl/glutaminyl-tRNA synthetase, class Ic</fullName>
        <ecNumber evidence="6">6.1.1.17</ecNumber>
    </submittedName>
</protein>
<keyword evidence="2" id="KW-0547">Nucleotide-binding</keyword>
<keyword evidence="3" id="KW-0067">ATP-binding</keyword>
<proteinExistence type="predicted"/>
<dbReference type="InterPro" id="IPR020058">
    <property type="entry name" value="Glu/Gln-tRNA-synth_Ib_cat-dom"/>
</dbReference>
<dbReference type="AlphaFoldDB" id="T1C2X9"/>
<reference evidence="6" key="1">
    <citation type="submission" date="2013-08" db="EMBL/GenBank/DDBJ databases">
        <authorList>
            <person name="Mendez C."/>
            <person name="Richter M."/>
            <person name="Ferrer M."/>
            <person name="Sanchez J."/>
        </authorList>
    </citation>
    <scope>NUCLEOTIDE SEQUENCE</scope>
</reference>
<gene>
    <name evidence="6" type="ORF">B1A_10118</name>
</gene>
<dbReference type="InterPro" id="IPR014729">
    <property type="entry name" value="Rossmann-like_a/b/a_fold"/>
</dbReference>
<dbReference type="GO" id="GO:0005524">
    <property type="term" value="F:ATP binding"/>
    <property type="evidence" value="ECO:0007669"/>
    <property type="project" value="UniProtKB-KW"/>
</dbReference>
<keyword evidence="1 6" id="KW-0436">Ligase</keyword>
<dbReference type="GO" id="GO:0006424">
    <property type="term" value="P:glutamyl-tRNA aminoacylation"/>
    <property type="evidence" value="ECO:0007669"/>
    <property type="project" value="TreeGrafter"/>
</dbReference>
<evidence type="ECO:0000256" key="2">
    <source>
        <dbReference type="ARBA" id="ARBA00022741"/>
    </source>
</evidence>
<dbReference type="PANTHER" id="PTHR43311">
    <property type="entry name" value="GLUTAMATE--TRNA LIGASE"/>
    <property type="match status" value="1"/>
</dbReference>